<keyword evidence="1" id="KW-1133">Transmembrane helix</keyword>
<protein>
    <recommendedName>
        <fullName evidence="4">Cyclin N-terminal domain-containing protein</fullName>
    </recommendedName>
</protein>
<gene>
    <name evidence="2" type="ORF">EJ05DRAFT_198653</name>
</gene>
<dbReference type="AlphaFoldDB" id="A0A6A6WJT4"/>
<feature type="transmembrane region" description="Helical" evidence="1">
    <location>
        <begin position="15"/>
        <end position="33"/>
    </location>
</feature>
<dbReference type="GeneID" id="54480773"/>
<dbReference type="RefSeq" id="XP_033604588.1">
    <property type="nucleotide sequence ID" value="XM_033739719.1"/>
</dbReference>
<name>A0A6A6WJT4_9PEZI</name>
<dbReference type="Proteomes" id="UP000799437">
    <property type="component" value="Unassembled WGS sequence"/>
</dbReference>
<organism evidence="2 3">
    <name type="scientific">Pseudovirgaria hyperparasitica</name>
    <dbReference type="NCBI Taxonomy" id="470096"/>
    <lineage>
        <taxon>Eukaryota</taxon>
        <taxon>Fungi</taxon>
        <taxon>Dikarya</taxon>
        <taxon>Ascomycota</taxon>
        <taxon>Pezizomycotina</taxon>
        <taxon>Dothideomycetes</taxon>
        <taxon>Dothideomycetes incertae sedis</taxon>
        <taxon>Acrospermales</taxon>
        <taxon>Acrospermaceae</taxon>
        <taxon>Pseudovirgaria</taxon>
    </lineage>
</organism>
<dbReference type="OrthoDB" id="3877279at2759"/>
<dbReference type="EMBL" id="ML996566">
    <property type="protein sequence ID" value="KAF2762137.1"/>
    <property type="molecule type" value="Genomic_DNA"/>
</dbReference>
<proteinExistence type="predicted"/>
<accession>A0A6A6WJT4</accession>
<sequence length="341" mass="37008">MDDAAEGPGLGGSTIYVMTCVCSSVAALIRFIWFRLSIAGFLWPWDLWGVCFCTTFGASTDSTCPHEAFGFTEFYTRTHNFWKYSTDKMDSPPSSTASRRASMDSMEGLDDYFANYVPLSSLPTPPEPVGSDGEEGCRNTRQGYGSERLRDSYYGPSLHLANLIPSGVCLHRPSPSAIQSYLQRCMLPLETIALAGCVLDSLSLKFSRKIREAFAAAHIAMPSSPEILVLASLALATSYLADDHLLASYWTGVVAQSSVTAQQLNLTSRCLLLHIGYGLHGFTPDMVEETKEDMLRAGTCNTCLGSTYLPIPKAASFTPSTPPQRAVEEFGLLTPGLTPSS</sequence>
<evidence type="ECO:0000256" key="1">
    <source>
        <dbReference type="SAM" id="Phobius"/>
    </source>
</evidence>
<keyword evidence="3" id="KW-1185">Reference proteome</keyword>
<evidence type="ECO:0000313" key="2">
    <source>
        <dbReference type="EMBL" id="KAF2762137.1"/>
    </source>
</evidence>
<reference evidence="2" key="1">
    <citation type="journal article" date="2020" name="Stud. Mycol.">
        <title>101 Dothideomycetes genomes: a test case for predicting lifestyles and emergence of pathogens.</title>
        <authorList>
            <person name="Haridas S."/>
            <person name="Albert R."/>
            <person name="Binder M."/>
            <person name="Bloem J."/>
            <person name="Labutti K."/>
            <person name="Salamov A."/>
            <person name="Andreopoulos B."/>
            <person name="Baker S."/>
            <person name="Barry K."/>
            <person name="Bills G."/>
            <person name="Bluhm B."/>
            <person name="Cannon C."/>
            <person name="Castanera R."/>
            <person name="Culley D."/>
            <person name="Daum C."/>
            <person name="Ezra D."/>
            <person name="Gonzalez J."/>
            <person name="Henrissat B."/>
            <person name="Kuo A."/>
            <person name="Liang C."/>
            <person name="Lipzen A."/>
            <person name="Lutzoni F."/>
            <person name="Magnuson J."/>
            <person name="Mondo S."/>
            <person name="Nolan M."/>
            <person name="Ohm R."/>
            <person name="Pangilinan J."/>
            <person name="Park H.-J."/>
            <person name="Ramirez L."/>
            <person name="Alfaro M."/>
            <person name="Sun H."/>
            <person name="Tritt A."/>
            <person name="Yoshinaga Y."/>
            <person name="Zwiers L.-H."/>
            <person name="Turgeon B."/>
            <person name="Goodwin S."/>
            <person name="Spatafora J."/>
            <person name="Crous P."/>
            <person name="Grigoriev I."/>
        </authorList>
    </citation>
    <scope>NUCLEOTIDE SEQUENCE</scope>
    <source>
        <strain evidence="2">CBS 121739</strain>
    </source>
</reference>
<keyword evidence="1" id="KW-0472">Membrane</keyword>
<keyword evidence="1" id="KW-0812">Transmembrane</keyword>
<evidence type="ECO:0000313" key="3">
    <source>
        <dbReference type="Proteomes" id="UP000799437"/>
    </source>
</evidence>
<evidence type="ECO:0008006" key="4">
    <source>
        <dbReference type="Google" id="ProtNLM"/>
    </source>
</evidence>